<keyword evidence="10 15" id="KW-0949">S-adenosyl-L-methionine</keyword>
<comment type="subunit">
    <text evidence="4 15 16">Homodimer.</text>
</comment>
<dbReference type="NCBIfam" id="TIGR00088">
    <property type="entry name" value="trmD"/>
    <property type="match status" value="1"/>
</dbReference>
<keyword evidence="19" id="KW-1185">Reference proteome</keyword>
<evidence type="ECO:0000259" key="17">
    <source>
        <dbReference type="Pfam" id="PF01746"/>
    </source>
</evidence>
<dbReference type="InterPro" id="IPR029026">
    <property type="entry name" value="tRNA_m1G_MTases_N"/>
</dbReference>
<evidence type="ECO:0000256" key="5">
    <source>
        <dbReference type="ARBA" id="ARBA00012807"/>
    </source>
</evidence>
<dbReference type="InterPro" id="IPR016009">
    <property type="entry name" value="tRNA_MeTrfase_TRMD/TRM10"/>
</dbReference>
<comment type="catalytic activity">
    <reaction evidence="14 15 16">
        <text>guanosine(37) in tRNA + S-adenosyl-L-methionine = N(1)-methylguanosine(37) in tRNA + S-adenosyl-L-homocysteine + H(+)</text>
        <dbReference type="Rhea" id="RHEA:36899"/>
        <dbReference type="Rhea" id="RHEA-COMP:10145"/>
        <dbReference type="Rhea" id="RHEA-COMP:10147"/>
        <dbReference type="ChEBI" id="CHEBI:15378"/>
        <dbReference type="ChEBI" id="CHEBI:57856"/>
        <dbReference type="ChEBI" id="CHEBI:59789"/>
        <dbReference type="ChEBI" id="CHEBI:73542"/>
        <dbReference type="ChEBI" id="CHEBI:74269"/>
        <dbReference type="EC" id="2.1.1.228"/>
    </reaction>
</comment>
<comment type="similarity">
    <text evidence="3 15 16">Belongs to the RNA methyltransferase TrmD family.</text>
</comment>
<evidence type="ECO:0000256" key="9">
    <source>
        <dbReference type="ARBA" id="ARBA00022679"/>
    </source>
</evidence>
<keyword evidence="7 15" id="KW-0963">Cytoplasm</keyword>
<dbReference type="HAMAP" id="MF_00605">
    <property type="entry name" value="TrmD"/>
    <property type="match status" value="1"/>
</dbReference>
<dbReference type="EC" id="2.1.1.228" evidence="5 15"/>
<dbReference type="SUPFAM" id="SSF75217">
    <property type="entry name" value="alpha/beta knot"/>
    <property type="match status" value="1"/>
</dbReference>
<protein>
    <recommendedName>
        <fullName evidence="6 15">tRNA (guanine-N(1)-)-methyltransferase</fullName>
        <ecNumber evidence="5 15">2.1.1.228</ecNumber>
    </recommendedName>
    <alternativeName>
        <fullName evidence="12 15">M1G-methyltransferase</fullName>
    </alternativeName>
    <alternativeName>
        <fullName evidence="13 15">tRNA [GM37] methyltransferase</fullName>
    </alternativeName>
</protein>
<proteinExistence type="inferred from homology"/>
<dbReference type="InterPro" id="IPR023148">
    <property type="entry name" value="tRNA_m1G_MeTrfase_C_sf"/>
</dbReference>
<evidence type="ECO:0000313" key="18">
    <source>
        <dbReference type="EMBL" id="CAH0990787.1"/>
    </source>
</evidence>
<sequence>MKVSVVTLFPDMFQAITEHGVTGRGCKQEMLSVQTINPRDFTHDRHRTVDSRPYGGGPGMLMKVEPLRDAIAAARELITTDGVKPRVIYLSPQGRKLDQQGVEELALSPNMVLVCGRYEGIDERLIEAEVDEEWSLGDFVLSGGELAAMALIDSVARLQPGVLGHELSAEQDSFSDGLLDCPHYTRPETLNGVQVPDVLLSGNHEKIRRWRLKQSLMRTWTRRPDLLAGRELNTEQKSILAEVIRELAEDECLENDTSRETDVPSPKG</sequence>
<dbReference type="PANTHER" id="PTHR46417">
    <property type="entry name" value="TRNA (GUANINE-N(1)-)-METHYLTRANSFERASE"/>
    <property type="match status" value="1"/>
</dbReference>
<evidence type="ECO:0000313" key="19">
    <source>
        <dbReference type="Proteomes" id="UP000838100"/>
    </source>
</evidence>
<accession>A0ABM9ACT5</accession>
<comment type="function">
    <text evidence="1 15 16">Specifically methylates guanosine-37 in various tRNAs.</text>
</comment>
<feature type="binding site" evidence="15">
    <location>
        <begin position="136"/>
        <end position="141"/>
    </location>
    <ligand>
        <name>S-adenosyl-L-methionine</name>
        <dbReference type="ChEBI" id="CHEBI:59789"/>
    </ligand>
</feature>
<keyword evidence="8 15" id="KW-0489">Methyltransferase</keyword>
<dbReference type="RefSeq" id="WP_237443460.1">
    <property type="nucleotide sequence ID" value="NZ_CAKLPX010000001.1"/>
</dbReference>
<evidence type="ECO:0000256" key="12">
    <source>
        <dbReference type="ARBA" id="ARBA00029736"/>
    </source>
</evidence>
<evidence type="ECO:0000256" key="6">
    <source>
        <dbReference type="ARBA" id="ARBA00014679"/>
    </source>
</evidence>
<evidence type="ECO:0000256" key="16">
    <source>
        <dbReference type="RuleBase" id="RU003464"/>
    </source>
</evidence>
<evidence type="ECO:0000256" key="11">
    <source>
        <dbReference type="ARBA" id="ARBA00022694"/>
    </source>
</evidence>
<evidence type="ECO:0000256" key="4">
    <source>
        <dbReference type="ARBA" id="ARBA00011738"/>
    </source>
</evidence>
<dbReference type="InterPro" id="IPR002649">
    <property type="entry name" value="tRNA_m1G_MeTrfase_TrmD"/>
</dbReference>
<dbReference type="GO" id="GO:0032259">
    <property type="term" value="P:methylation"/>
    <property type="evidence" value="ECO:0007669"/>
    <property type="project" value="UniProtKB-KW"/>
</dbReference>
<evidence type="ECO:0000256" key="8">
    <source>
        <dbReference type="ARBA" id="ARBA00022603"/>
    </source>
</evidence>
<dbReference type="GO" id="GO:0052906">
    <property type="term" value="F:tRNA (guanine(37)-N1)-methyltransferase activity"/>
    <property type="evidence" value="ECO:0007669"/>
    <property type="project" value="UniProtKB-EC"/>
</dbReference>
<evidence type="ECO:0000256" key="2">
    <source>
        <dbReference type="ARBA" id="ARBA00004496"/>
    </source>
</evidence>
<evidence type="ECO:0000256" key="13">
    <source>
        <dbReference type="ARBA" id="ARBA00033392"/>
    </source>
</evidence>
<keyword evidence="9 15" id="KW-0808">Transferase</keyword>
<evidence type="ECO:0000256" key="15">
    <source>
        <dbReference type="HAMAP-Rule" id="MF_00605"/>
    </source>
</evidence>
<dbReference type="Gene3D" id="1.10.1270.20">
    <property type="entry name" value="tRNA(m1g37)methyltransferase, domain 2"/>
    <property type="match status" value="1"/>
</dbReference>
<dbReference type="InterPro" id="IPR029028">
    <property type="entry name" value="Alpha/beta_knot_MTases"/>
</dbReference>
<evidence type="ECO:0000256" key="7">
    <source>
        <dbReference type="ARBA" id="ARBA00022490"/>
    </source>
</evidence>
<dbReference type="PANTHER" id="PTHR46417:SF1">
    <property type="entry name" value="TRNA (GUANINE-N(1)-)-METHYLTRANSFERASE"/>
    <property type="match status" value="1"/>
</dbReference>
<evidence type="ECO:0000256" key="10">
    <source>
        <dbReference type="ARBA" id="ARBA00022691"/>
    </source>
</evidence>
<feature type="binding site" evidence="15">
    <location>
        <position position="116"/>
    </location>
    <ligand>
        <name>S-adenosyl-L-methionine</name>
        <dbReference type="ChEBI" id="CHEBI:59789"/>
    </ligand>
</feature>
<evidence type="ECO:0000256" key="14">
    <source>
        <dbReference type="ARBA" id="ARBA00047783"/>
    </source>
</evidence>
<gene>
    <name evidence="15 18" type="primary">trmD</name>
    <name evidence="18" type="ORF">SIN8267_00886</name>
</gene>
<dbReference type="PIRSF" id="PIRSF000386">
    <property type="entry name" value="tRNA_mtase"/>
    <property type="match status" value="1"/>
</dbReference>
<dbReference type="CDD" id="cd18080">
    <property type="entry name" value="TrmD-like"/>
    <property type="match status" value="1"/>
</dbReference>
<dbReference type="Proteomes" id="UP000838100">
    <property type="component" value="Unassembled WGS sequence"/>
</dbReference>
<reference evidence="18" key="1">
    <citation type="submission" date="2021-12" db="EMBL/GenBank/DDBJ databases">
        <authorList>
            <person name="Rodrigo-Torres L."/>
            <person name="Arahal R. D."/>
            <person name="Lucena T."/>
        </authorList>
    </citation>
    <scope>NUCLEOTIDE SEQUENCE</scope>
    <source>
        <strain evidence="18">CECT 8267</strain>
    </source>
</reference>
<name>A0ABM9ACT5_9GAMM</name>
<feature type="domain" description="tRNA methyltransferase TRMD/TRM10-type" evidence="17">
    <location>
        <begin position="1"/>
        <end position="227"/>
    </location>
</feature>
<organism evidence="18 19">
    <name type="scientific">Sinobacterium norvegicum</name>
    <dbReference type="NCBI Taxonomy" id="1641715"/>
    <lineage>
        <taxon>Bacteria</taxon>
        <taxon>Pseudomonadati</taxon>
        <taxon>Pseudomonadota</taxon>
        <taxon>Gammaproteobacteria</taxon>
        <taxon>Cellvibrionales</taxon>
        <taxon>Spongiibacteraceae</taxon>
        <taxon>Sinobacterium</taxon>
    </lineage>
</organism>
<dbReference type="Pfam" id="PF01746">
    <property type="entry name" value="tRNA_m1G_MT"/>
    <property type="match status" value="1"/>
</dbReference>
<evidence type="ECO:0000256" key="1">
    <source>
        <dbReference type="ARBA" id="ARBA00002634"/>
    </source>
</evidence>
<dbReference type="NCBIfam" id="NF000648">
    <property type="entry name" value="PRK00026.1"/>
    <property type="match status" value="1"/>
</dbReference>
<comment type="caution">
    <text evidence="18">The sequence shown here is derived from an EMBL/GenBank/DDBJ whole genome shotgun (WGS) entry which is preliminary data.</text>
</comment>
<comment type="subcellular location">
    <subcellularLocation>
        <location evidence="2 15 16">Cytoplasm</location>
    </subcellularLocation>
</comment>
<dbReference type="EMBL" id="CAKLPX010000001">
    <property type="protein sequence ID" value="CAH0990787.1"/>
    <property type="molecule type" value="Genomic_DNA"/>
</dbReference>
<dbReference type="Gene3D" id="3.40.1280.10">
    <property type="match status" value="1"/>
</dbReference>
<keyword evidence="11 15" id="KW-0819">tRNA processing</keyword>
<evidence type="ECO:0000256" key="3">
    <source>
        <dbReference type="ARBA" id="ARBA00007630"/>
    </source>
</evidence>